<organism evidence="7 8">
    <name type="scientific">Thermobaculum terrenum (strain ATCC BAA-798 / CCMEE 7001 / YNP1)</name>
    <dbReference type="NCBI Taxonomy" id="525904"/>
    <lineage>
        <taxon>Bacteria</taxon>
        <taxon>Bacillati</taxon>
        <taxon>Chloroflexota</taxon>
        <taxon>Chloroflexia</taxon>
        <taxon>Candidatus Thermobaculales</taxon>
        <taxon>Candidatus Thermobaculaceae</taxon>
        <taxon>Thermobaculum</taxon>
    </lineage>
</organism>
<keyword evidence="5 6" id="KW-0949">S-adenosyl-L-methionine</keyword>
<feature type="binding site" evidence="6">
    <location>
        <position position="249"/>
    </location>
    <ligand>
        <name>S-adenosyl-L-methionine</name>
        <dbReference type="ChEBI" id="CHEBI:59789"/>
    </ligand>
</feature>
<dbReference type="HAMAP" id="MF_00735">
    <property type="entry name" value="Methyltr_PrmA"/>
    <property type="match status" value="1"/>
</dbReference>
<evidence type="ECO:0000256" key="6">
    <source>
        <dbReference type="HAMAP-Rule" id="MF_00735"/>
    </source>
</evidence>
<gene>
    <name evidence="6" type="primary">prmA</name>
    <name evidence="7" type="ordered locus">Tter_0972</name>
</gene>
<evidence type="ECO:0000256" key="5">
    <source>
        <dbReference type="ARBA" id="ARBA00022691"/>
    </source>
</evidence>
<dbReference type="KEGG" id="ttr:Tter_0972"/>
<dbReference type="PANTHER" id="PTHR43648:SF1">
    <property type="entry name" value="ELECTRON TRANSFER FLAVOPROTEIN BETA SUBUNIT LYSINE METHYLTRANSFERASE"/>
    <property type="match status" value="1"/>
</dbReference>
<dbReference type="EC" id="2.1.1.-" evidence="6"/>
<dbReference type="InterPro" id="IPR050078">
    <property type="entry name" value="Ribosomal_L11_MeTrfase_PrmA"/>
</dbReference>
<dbReference type="Gene3D" id="3.40.50.150">
    <property type="entry name" value="Vaccinia Virus protein VP39"/>
    <property type="match status" value="1"/>
</dbReference>
<evidence type="ECO:0000256" key="4">
    <source>
        <dbReference type="ARBA" id="ARBA00022679"/>
    </source>
</evidence>
<keyword evidence="7" id="KW-0687">Ribonucleoprotein</keyword>
<dbReference type="STRING" id="525904.Tter_0972"/>
<dbReference type="NCBIfam" id="TIGR00406">
    <property type="entry name" value="prmA"/>
    <property type="match status" value="1"/>
</dbReference>
<dbReference type="eggNOG" id="COG2264">
    <property type="taxonomic scope" value="Bacteria"/>
</dbReference>
<comment type="similarity">
    <text evidence="1 6">Belongs to the methyltransferase superfamily. PrmA family.</text>
</comment>
<dbReference type="Proteomes" id="UP000000323">
    <property type="component" value="Chromosome 1"/>
</dbReference>
<name>D1CG33_THET1</name>
<dbReference type="PANTHER" id="PTHR43648">
    <property type="entry name" value="ELECTRON TRANSFER FLAVOPROTEIN BETA SUBUNIT LYSINE METHYLTRANSFERASE"/>
    <property type="match status" value="1"/>
</dbReference>
<reference evidence="8" key="1">
    <citation type="journal article" date="2010" name="Stand. Genomic Sci.">
        <title>Complete genome sequence of 'Thermobaculum terrenum' type strain (YNP1).</title>
        <authorList>
            <person name="Kiss H."/>
            <person name="Cleland D."/>
            <person name="Lapidus A."/>
            <person name="Lucas S."/>
            <person name="Glavina Del Rio T."/>
            <person name="Nolan M."/>
            <person name="Tice H."/>
            <person name="Han C."/>
            <person name="Goodwin L."/>
            <person name="Pitluck S."/>
            <person name="Liolios K."/>
            <person name="Ivanova N."/>
            <person name="Mavromatis K."/>
            <person name="Ovchinnikova G."/>
            <person name="Pati A."/>
            <person name="Chen A."/>
            <person name="Palaniappan K."/>
            <person name="Land M."/>
            <person name="Hauser L."/>
            <person name="Chang Y."/>
            <person name="Jeffries C."/>
            <person name="Lu M."/>
            <person name="Brettin T."/>
            <person name="Detter J."/>
            <person name="Goker M."/>
            <person name="Tindall B."/>
            <person name="Beck B."/>
            <person name="McDermott T."/>
            <person name="Woyke T."/>
            <person name="Bristow J."/>
            <person name="Eisen J."/>
            <person name="Markowitz V."/>
            <person name="Hugenholtz P."/>
            <person name="Kyrpides N."/>
            <person name="Klenk H."/>
            <person name="Cheng J."/>
        </authorList>
    </citation>
    <scope>NUCLEOTIDE SEQUENCE [LARGE SCALE GENOMIC DNA]</scope>
    <source>
        <strain evidence="8">ATCC BAA-798 / YNP1</strain>
    </source>
</reference>
<dbReference type="PIRSF" id="PIRSF000401">
    <property type="entry name" value="RPL11_MTase"/>
    <property type="match status" value="1"/>
</dbReference>
<sequence length="315" mass="35016">MGIEETKQDNKGNNINWIEIKVEADREAVDSVIEIFSRYGYQHTVVIQEPIVDELSWGNYVIDTTKPVIISAYVAEDHYSQQAIDEITKSLWHLNQIRPVGVPQIREISPEDWMEAWKAHYPIIHAGERLVIKPAWLAYSPQNNEIVIELDPGMAFGTGLHPTTRLCLDAIERYMHEESVCLDLGTGSGILAAAMAKLGAKQVLAVDIDPVAVSAAKSTVERNGISDKVQVLEGSIEKATAQYDFIAANIIASVIIELSPRFQEIMSDEGYLVVSGILEERYYEVALSLTANGLKPVDLIQESDWIAIILQKRSG</sequence>
<feature type="binding site" evidence="6">
    <location>
        <position position="185"/>
    </location>
    <ligand>
        <name>S-adenosyl-L-methionine</name>
        <dbReference type="ChEBI" id="CHEBI:59789"/>
    </ligand>
</feature>
<evidence type="ECO:0000256" key="1">
    <source>
        <dbReference type="ARBA" id="ARBA00009741"/>
    </source>
</evidence>
<dbReference type="RefSeq" id="WP_012874924.1">
    <property type="nucleotide sequence ID" value="NC_013525.1"/>
</dbReference>
<dbReference type="InterPro" id="IPR004498">
    <property type="entry name" value="Ribosomal_PrmA_MeTrfase"/>
</dbReference>
<evidence type="ECO:0000313" key="8">
    <source>
        <dbReference type="Proteomes" id="UP000000323"/>
    </source>
</evidence>
<dbReference type="EMBL" id="CP001825">
    <property type="protein sequence ID" value="ACZ41889.1"/>
    <property type="molecule type" value="Genomic_DNA"/>
</dbReference>
<evidence type="ECO:0000256" key="3">
    <source>
        <dbReference type="ARBA" id="ARBA00022603"/>
    </source>
</evidence>
<dbReference type="GO" id="GO:0005840">
    <property type="term" value="C:ribosome"/>
    <property type="evidence" value="ECO:0007669"/>
    <property type="project" value="UniProtKB-KW"/>
</dbReference>
<protein>
    <recommendedName>
        <fullName evidence="6">Ribosomal protein L11 methyltransferase</fullName>
        <shortName evidence="6">L11 Mtase</shortName>
        <ecNumber evidence="6">2.1.1.-</ecNumber>
    </recommendedName>
</protein>
<comment type="catalytic activity">
    <reaction evidence="6">
        <text>L-lysyl-[protein] + 3 S-adenosyl-L-methionine = N(6),N(6),N(6)-trimethyl-L-lysyl-[protein] + 3 S-adenosyl-L-homocysteine + 3 H(+)</text>
        <dbReference type="Rhea" id="RHEA:54192"/>
        <dbReference type="Rhea" id="RHEA-COMP:9752"/>
        <dbReference type="Rhea" id="RHEA-COMP:13826"/>
        <dbReference type="ChEBI" id="CHEBI:15378"/>
        <dbReference type="ChEBI" id="CHEBI:29969"/>
        <dbReference type="ChEBI" id="CHEBI:57856"/>
        <dbReference type="ChEBI" id="CHEBI:59789"/>
        <dbReference type="ChEBI" id="CHEBI:61961"/>
    </reaction>
</comment>
<dbReference type="GO" id="GO:0016279">
    <property type="term" value="F:protein-lysine N-methyltransferase activity"/>
    <property type="evidence" value="ECO:0007669"/>
    <property type="project" value="RHEA"/>
</dbReference>
<dbReference type="HOGENOM" id="CLU_049382_0_1_0"/>
<dbReference type="Pfam" id="PF06325">
    <property type="entry name" value="PrmA"/>
    <property type="match status" value="1"/>
</dbReference>
<dbReference type="AlphaFoldDB" id="D1CG33"/>
<comment type="subcellular location">
    <subcellularLocation>
        <location evidence="6">Cytoplasm</location>
    </subcellularLocation>
</comment>
<feature type="binding site" evidence="6">
    <location>
        <position position="164"/>
    </location>
    <ligand>
        <name>S-adenosyl-L-methionine</name>
        <dbReference type="ChEBI" id="CHEBI:59789"/>
    </ligand>
</feature>
<comment type="function">
    <text evidence="6">Methylates ribosomal protein L11.</text>
</comment>
<keyword evidence="4 6" id="KW-0808">Transferase</keyword>
<dbReference type="SUPFAM" id="SSF53335">
    <property type="entry name" value="S-adenosyl-L-methionine-dependent methyltransferases"/>
    <property type="match status" value="1"/>
</dbReference>
<keyword evidence="7" id="KW-0689">Ribosomal protein</keyword>
<evidence type="ECO:0000313" key="7">
    <source>
        <dbReference type="EMBL" id="ACZ41889.1"/>
    </source>
</evidence>
<accession>D1CG33</accession>
<feature type="binding site" evidence="6">
    <location>
        <position position="207"/>
    </location>
    <ligand>
        <name>S-adenosyl-L-methionine</name>
        <dbReference type="ChEBI" id="CHEBI:59789"/>
    </ligand>
</feature>
<keyword evidence="8" id="KW-1185">Reference proteome</keyword>
<keyword evidence="3 6" id="KW-0489">Methyltransferase</keyword>
<dbReference type="CDD" id="cd02440">
    <property type="entry name" value="AdoMet_MTases"/>
    <property type="match status" value="1"/>
</dbReference>
<evidence type="ECO:0000256" key="2">
    <source>
        <dbReference type="ARBA" id="ARBA00022490"/>
    </source>
</evidence>
<proteinExistence type="inferred from homology"/>
<dbReference type="InterPro" id="IPR029063">
    <property type="entry name" value="SAM-dependent_MTases_sf"/>
</dbReference>
<dbReference type="GO" id="GO:0032259">
    <property type="term" value="P:methylation"/>
    <property type="evidence" value="ECO:0007669"/>
    <property type="project" value="UniProtKB-KW"/>
</dbReference>
<keyword evidence="2 6" id="KW-0963">Cytoplasm</keyword>
<dbReference type="GO" id="GO:0005737">
    <property type="term" value="C:cytoplasm"/>
    <property type="evidence" value="ECO:0007669"/>
    <property type="project" value="UniProtKB-SubCell"/>
</dbReference>